<comment type="caution">
    <text evidence="2">The sequence shown here is derived from an EMBL/GenBank/DDBJ whole genome shotgun (WGS) entry which is preliminary data.</text>
</comment>
<dbReference type="AlphaFoldDB" id="A0A9P7SYJ8"/>
<evidence type="ECO:0000313" key="2">
    <source>
        <dbReference type="EMBL" id="KAG5999259.1"/>
    </source>
</evidence>
<sequence>MYSLKYMALVASLAMTGHAGDFIDFHVPTQPAKTAGCTLTMWELPEFNLGPTRTVYTTTTTATDAVDCGICTAVTTALFPDGPGPVAHFTTTVTEPYPTTVTDYKCATPTPTWGVPGQGLKHDEEIITRVGH</sequence>
<evidence type="ECO:0000313" key="3">
    <source>
        <dbReference type="Proteomes" id="UP000748025"/>
    </source>
</evidence>
<proteinExistence type="predicted"/>
<keyword evidence="1" id="KW-0732">Signal</keyword>
<organism evidence="2 3">
    <name type="scientific">Claviceps pusilla</name>
    <dbReference type="NCBI Taxonomy" id="123648"/>
    <lineage>
        <taxon>Eukaryota</taxon>
        <taxon>Fungi</taxon>
        <taxon>Dikarya</taxon>
        <taxon>Ascomycota</taxon>
        <taxon>Pezizomycotina</taxon>
        <taxon>Sordariomycetes</taxon>
        <taxon>Hypocreomycetidae</taxon>
        <taxon>Hypocreales</taxon>
        <taxon>Clavicipitaceae</taxon>
        <taxon>Claviceps</taxon>
    </lineage>
</organism>
<feature type="chain" id="PRO_5040289928" evidence="1">
    <location>
        <begin position="20"/>
        <end position="132"/>
    </location>
</feature>
<feature type="signal peptide" evidence="1">
    <location>
        <begin position="1"/>
        <end position="19"/>
    </location>
</feature>
<keyword evidence="3" id="KW-1185">Reference proteome</keyword>
<protein>
    <submittedName>
        <fullName evidence="2">Uncharacterized protein</fullName>
    </submittedName>
</protein>
<reference evidence="2" key="1">
    <citation type="journal article" date="2020" name="bioRxiv">
        <title>Whole genome comparisons of ergot fungi reveals the divergence and evolution of species within the genus Claviceps are the result of varying mechanisms driving genome evolution and host range expansion.</title>
        <authorList>
            <person name="Wyka S.A."/>
            <person name="Mondo S.J."/>
            <person name="Liu M."/>
            <person name="Dettman J."/>
            <person name="Nalam V."/>
            <person name="Broders K.D."/>
        </authorList>
    </citation>
    <scope>NUCLEOTIDE SEQUENCE</scope>
    <source>
        <strain evidence="2">CCC 602</strain>
    </source>
</reference>
<dbReference type="OrthoDB" id="4954685at2759"/>
<accession>A0A9P7SYJ8</accession>
<dbReference type="Proteomes" id="UP000748025">
    <property type="component" value="Unassembled WGS sequence"/>
</dbReference>
<evidence type="ECO:0000256" key="1">
    <source>
        <dbReference type="SAM" id="SignalP"/>
    </source>
</evidence>
<name>A0A9P7SYJ8_9HYPO</name>
<gene>
    <name evidence="2" type="ORF">E4U43_002181</name>
</gene>
<dbReference type="EMBL" id="SRPW01001750">
    <property type="protein sequence ID" value="KAG5999259.1"/>
    <property type="molecule type" value="Genomic_DNA"/>
</dbReference>